<dbReference type="GO" id="GO:0016020">
    <property type="term" value="C:membrane"/>
    <property type="evidence" value="ECO:0007669"/>
    <property type="project" value="UniProtKB-SubCell"/>
</dbReference>
<keyword evidence="5 18" id="KW-0808">Transferase</keyword>
<feature type="domain" description="RING-type" evidence="17">
    <location>
        <begin position="110"/>
        <end position="152"/>
    </location>
</feature>
<organism evidence="18">
    <name type="scientific">Davidia involucrata</name>
    <name type="common">Dove tree</name>
    <dbReference type="NCBI Taxonomy" id="16924"/>
    <lineage>
        <taxon>Eukaryota</taxon>
        <taxon>Viridiplantae</taxon>
        <taxon>Streptophyta</taxon>
        <taxon>Embryophyta</taxon>
        <taxon>Tracheophyta</taxon>
        <taxon>Spermatophyta</taxon>
        <taxon>Magnoliopsida</taxon>
        <taxon>eudicotyledons</taxon>
        <taxon>Gunneridae</taxon>
        <taxon>Pentapetalae</taxon>
        <taxon>asterids</taxon>
        <taxon>Cornales</taxon>
        <taxon>Nyssaceae</taxon>
        <taxon>Davidia</taxon>
    </lineage>
</organism>
<dbReference type="AlphaFoldDB" id="A0A5B7BT22"/>
<evidence type="ECO:0000256" key="10">
    <source>
        <dbReference type="ARBA" id="ARBA00022833"/>
    </source>
</evidence>
<comment type="subcellular location">
    <subcellularLocation>
        <location evidence="2">Membrane</location>
        <topology evidence="2">Single-pass membrane protein</topology>
    </subcellularLocation>
</comment>
<evidence type="ECO:0000256" key="5">
    <source>
        <dbReference type="ARBA" id="ARBA00022679"/>
    </source>
</evidence>
<dbReference type="GO" id="GO:0061630">
    <property type="term" value="F:ubiquitin protein ligase activity"/>
    <property type="evidence" value="ECO:0007669"/>
    <property type="project" value="UniProtKB-EC"/>
</dbReference>
<dbReference type="SUPFAM" id="SSF57850">
    <property type="entry name" value="RING/U-box"/>
    <property type="match status" value="1"/>
</dbReference>
<comment type="similarity">
    <text evidence="13">Belongs to the RING-type zinc finger family. ATL subfamily.</text>
</comment>
<protein>
    <recommendedName>
        <fullName evidence="4">RING-type E3 ubiquitin transferase</fullName>
        <ecNumber evidence="4">2.3.2.27</ecNumber>
    </recommendedName>
</protein>
<dbReference type="SMART" id="SM00184">
    <property type="entry name" value="RING"/>
    <property type="match status" value="1"/>
</dbReference>
<keyword evidence="10" id="KW-0862">Zinc</keyword>
<dbReference type="GO" id="GO:0016567">
    <property type="term" value="P:protein ubiquitination"/>
    <property type="evidence" value="ECO:0007669"/>
    <property type="project" value="UniProtKB-UniPathway"/>
</dbReference>
<keyword evidence="7" id="KW-0479">Metal-binding</keyword>
<dbReference type="InterPro" id="IPR044600">
    <property type="entry name" value="ATL1/ATL16-like"/>
</dbReference>
<evidence type="ECO:0000256" key="7">
    <source>
        <dbReference type="ARBA" id="ARBA00022723"/>
    </source>
</evidence>
<dbReference type="InterPro" id="IPR013083">
    <property type="entry name" value="Znf_RING/FYVE/PHD"/>
</dbReference>
<evidence type="ECO:0000256" key="3">
    <source>
        <dbReference type="ARBA" id="ARBA00004906"/>
    </source>
</evidence>
<gene>
    <name evidence="18" type="ORF">Din_041420</name>
</gene>
<evidence type="ECO:0000256" key="13">
    <source>
        <dbReference type="ARBA" id="ARBA00024209"/>
    </source>
</evidence>
<evidence type="ECO:0000256" key="4">
    <source>
        <dbReference type="ARBA" id="ARBA00012483"/>
    </source>
</evidence>
<reference evidence="18" key="1">
    <citation type="submission" date="2019-08" db="EMBL/GenBank/DDBJ databases">
        <title>Reference gene set and small RNA set construction with multiple tissues from Davidia involucrata Baill.</title>
        <authorList>
            <person name="Yang H."/>
            <person name="Zhou C."/>
            <person name="Li G."/>
            <person name="Wang J."/>
            <person name="Gao P."/>
            <person name="Wang M."/>
            <person name="Wang R."/>
            <person name="Zhao Y."/>
        </authorList>
    </citation>
    <scope>NUCLEOTIDE SEQUENCE</scope>
    <source>
        <tissue evidence="18">Mixed with DoveR01_LX</tissue>
    </source>
</reference>
<evidence type="ECO:0000256" key="6">
    <source>
        <dbReference type="ARBA" id="ARBA00022692"/>
    </source>
</evidence>
<dbReference type="InterPro" id="IPR001841">
    <property type="entry name" value="Znf_RING"/>
</dbReference>
<keyword evidence="18" id="KW-0012">Acyltransferase</keyword>
<evidence type="ECO:0000256" key="14">
    <source>
        <dbReference type="PROSITE-ProRule" id="PRU00175"/>
    </source>
</evidence>
<evidence type="ECO:0000256" key="16">
    <source>
        <dbReference type="SAM" id="Phobius"/>
    </source>
</evidence>
<keyword evidence="6 16" id="KW-0812">Transmembrane</keyword>
<evidence type="ECO:0000313" key="18">
    <source>
        <dbReference type="EMBL" id="MPA71979.1"/>
    </source>
</evidence>
<dbReference type="PANTHER" id="PTHR46913:SF1">
    <property type="entry name" value="RING-H2 FINGER PROTEIN ATL16"/>
    <property type="match status" value="1"/>
</dbReference>
<accession>A0A5B7BT22</accession>
<evidence type="ECO:0000256" key="15">
    <source>
        <dbReference type="SAM" id="MobiDB-lite"/>
    </source>
</evidence>
<proteinExistence type="inferred from homology"/>
<keyword evidence="9" id="KW-0833">Ubl conjugation pathway</keyword>
<keyword evidence="8 14" id="KW-0863">Zinc-finger</keyword>
<comment type="catalytic activity">
    <reaction evidence="1">
        <text>S-ubiquitinyl-[E2 ubiquitin-conjugating enzyme]-L-cysteine + [acceptor protein]-L-lysine = [E2 ubiquitin-conjugating enzyme]-L-cysteine + N(6)-ubiquitinyl-[acceptor protein]-L-lysine.</text>
        <dbReference type="EC" id="2.3.2.27"/>
    </reaction>
</comment>
<keyword evidence="11 16" id="KW-1133">Transmembrane helix</keyword>
<evidence type="ECO:0000259" key="17">
    <source>
        <dbReference type="PROSITE" id="PS50089"/>
    </source>
</evidence>
<feature type="region of interest" description="Disordered" evidence="15">
    <location>
        <begin position="65"/>
        <end position="84"/>
    </location>
</feature>
<comment type="pathway">
    <text evidence="3">Protein modification; protein ubiquitination.</text>
</comment>
<evidence type="ECO:0000256" key="2">
    <source>
        <dbReference type="ARBA" id="ARBA00004167"/>
    </source>
</evidence>
<dbReference type="EC" id="2.3.2.27" evidence="4"/>
<dbReference type="UniPathway" id="UPA00143"/>
<dbReference type="PROSITE" id="PS50089">
    <property type="entry name" value="ZF_RING_2"/>
    <property type="match status" value="1"/>
</dbReference>
<feature type="transmembrane region" description="Helical" evidence="16">
    <location>
        <begin position="28"/>
        <end position="50"/>
    </location>
</feature>
<dbReference type="PANTHER" id="PTHR46913">
    <property type="entry name" value="RING-H2 FINGER PROTEIN ATL16"/>
    <property type="match status" value="1"/>
</dbReference>
<dbReference type="Gene3D" id="3.30.40.10">
    <property type="entry name" value="Zinc/RING finger domain, C3HC4 (zinc finger)"/>
    <property type="match status" value="1"/>
</dbReference>
<dbReference type="Pfam" id="PF13639">
    <property type="entry name" value="zf-RING_2"/>
    <property type="match status" value="1"/>
</dbReference>
<dbReference type="GO" id="GO:0008270">
    <property type="term" value="F:zinc ion binding"/>
    <property type="evidence" value="ECO:0007669"/>
    <property type="project" value="UniProtKB-KW"/>
</dbReference>
<evidence type="ECO:0000256" key="9">
    <source>
        <dbReference type="ARBA" id="ARBA00022786"/>
    </source>
</evidence>
<dbReference type="EMBL" id="GHES01041420">
    <property type="protein sequence ID" value="MPA71979.1"/>
    <property type="molecule type" value="Transcribed_RNA"/>
</dbReference>
<sequence>MASQDSQPFHWHYTEFDDRNFQIRGRTLFFIIIVFSIILLITFLFLYARWVCSIRPPPGSHAAATSAPHLALTPPPPPPRPQGLDPTTINSLPIILHRSSSTTTLDDADCCICLAIFQDGDKVKMLPVCHHCYHSECVDKWLTAQSNCPLCRASLLSDSDSPV</sequence>
<name>A0A5B7BT22_DAVIN</name>
<keyword evidence="12 16" id="KW-0472">Membrane</keyword>
<evidence type="ECO:0000256" key="11">
    <source>
        <dbReference type="ARBA" id="ARBA00022989"/>
    </source>
</evidence>
<evidence type="ECO:0000256" key="1">
    <source>
        <dbReference type="ARBA" id="ARBA00000900"/>
    </source>
</evidence>
<evidence type="ECO:0000256" key="8">
    <source>
        <dbReference type="ARBA" id="ARBA00022771"/>
    </source>
</evidence>
<evidence type="ECO:0000256" key="12">
    <source>
        <dbReference type="ARBA" id="ARBA00023136"/>
    </source>
</evidence>